<organism evidence="1 2">
    <name type="scientific">Tanacetum coccineum</name>
    <dbReference type="NCBI Taxonomy" id="301880"/>
    <lineage>
        <taxon>Eukaryota</taxon>
        <taxon>Viridiplantae</taxon>
        <taxon>Streptophyta</taxon>
        <taxon>Embryophyta</taxon>
        <taxon>Tracheophyta</taxon>
        <taxon>Spermatophyta</taxon>
        <taxon>Magnoliopsida</taxon>
        <taxon>eudicotyledons</taxon>
        <taxon>Gunneridae</taxon>
        <taxon>Pentapetalae</taxon>
        <taxon>asterids</taxon>
        <taxon>campanulids</taxon>
        <taxon>Asterales</taxon>
        <taxon>Asteraceae</taxon>
        <taxon>Asteroideae</taxon>
        <taxon>Anthemideae</taxon>
        <taxon>Anthemidinae</taxon>
        <taxon>Tanacetum</taxon>
    </lineage>
</organism>
<reference evidence="1" key="2">
    <citation type="submission" date="2022-01" db="EMBL/GenBank/DDBJ databases">
        <authorList>
            <person name="Yamashiro T."/>
            <person name="Shiraishi A."/>
            <person name="Satake H."/>
            <person name="Nakayama K."/>
        </authorList>
    </citation>
    <scope>NUCLEOTIDE SEQUENCE</scope>
</reference>
<reference evidence="1" key="1">
    <citation type="journal article" date="2022" name="Int. J. Mol. Sci.">
        <title>Draft Genome of Tanacetum Coccineum: Genomic Comparison of Closely Related Tanacetum-Family Plants.</title>
        <authorList>
            <person name="Yamashiro T."/>
            <person name="Shiraishi A."/>
            <person name="Nakayama K."/>
            <person name="Satake H."/>
        </authorList>
    </citation>
    <scope>NUCLEOTIDE SEQUENCE</scope>
</reference>
<dbReference type="EMBL" id="BQNB010017932">
    <property type="protein sequence ID" value="GJT68818.1"/>
    <property type="molecule type" value="Genomic_DNA"/>
</dbReference>
<proteinExistence type="predicted"/>
<evidence type="ECO:0000313" key="2">
    <source>
        <dbReference type="Proteomes" id="UP001151760"/>
    </source>
</evidence>
<gene>
    <name evidence="1" type="ORF">Tco_1020298</name>
</gene>
<name>A0ABQ5FZQ9_9ASTR</name>
<sequence>MGVIMELHDGGCCWPTTREAVVNEGDDGGNKAAGEYVGHEGVGGSADIYRNMSQGIKLTTLPLAIKDTCLQATSTAMAPLMMTLSDCSCFVLNSVIFDEKKLRSS</sequence>
<protein>
    <submittedName>
        <fullName evidence="1">Uncharacterized protein</fullName>
    </submittedName>
</protein>
<accession>A0ABQ5FZQ9</accession>
<comment type="caution">
    <text evidence="1">The sequence shown here is derived from an EMBL/GenBank/DDBJ whole genome shotgun (WGS) entry which is preliminary data.</text>
</comment>
<evidence type="ECO:0000313" key="1">
    <source>
        <dbReference type="EMBL" id="GJT68818.1"/>
    </source>
</evidence>
<dbReference type="Proteomes" id="UP001151760">
    <property type="component" value="Unassembled WGS sequence"/>
</dbReference>
<keyword evidence="2" id="KW-1185">Reference proteome</keyword>